<sequence>MASVLVSSPPIHTLADLLAHLGDIAPDRVRFQPLPGTATEQDVLRIQAHEGRLCELVEQVLVEKAMGFRESYLAMALVAALQQFIMPRNLGLVTGEAGLMRLAAGLVRIPDIAFISWSRLPEHRVPSEPIPDLVPDLVVEVLSESNTPGEMQRKRREYFEAGVRLVWMIDLKTRTVDVYTDMDSLTTCREADTLGGGLVLPGFTLELRDLFARLDLEADGL</sequence>
<dbReference type="InterPro" id="IPR012296">
    <property type="entry name" value="Nuclease_put_TT1808"/>
</dbReference>
<reference evidence="2 3" key="1">
    <citation type="journal article" date="2014" name="Nature">
        <title>An environmental bacterial taxon with a large and distinct metabolic repertoire.</title>
        <authorList>
            <person name="Wilson M.C."/>
            <person name="Mori T."/>
            <person name="Ruckert C."/>
            <person name="Uria A.R."/>
            <person name="Helf M.J."/>
            <person name="Takada K."/>
            <person name="Gernert C."/>
            <person name="Steffens U.A."/>
            <person name="Heycke N."/>
            <person name="Schmitt S."/>
            <person name="Rinke C."/>
            <person name="Helfrich E.J."/>
            <person name="Brachmann A.O."/>
            <person name="Gurgui C."/>
            <person name="Wakimoto T."/>
            <person name="Kracht M."/>
            <person name="Crusemann M."/>
            <person name="Hentschel U."/>
            <person name="Abe I."/>
            <person name="Matsunaga S."/>
            <person name="Kalinowski J."/>
            <person name="Takeyama H."/>
            <person name="Piel J."/>
        </authorList>
    </citation>
    <scope>NUCLEOTIDE SEQUENCE [LARGE SCALE GENOMIC DNA]</scope>
    <source>
        <strain evidence="3">TSY1</strain>
    </source>
</reference>
<name>W4LCU5_ENTF1</name>
<evidence type="ECO:0000313" key="3">
    <source>
        <dbReference type="Proteomes" id="UP000019141"/>
    </source>
</evidence>
<evidence type="ECO:0000259" key="1">
    <source>
        <dbReference type="Pfam" id="PF05685"/>
    </source>
</evidence>
<dbReference type="SUPFAM" id="SSF52980">
    <property type="entry name" value="Restriction endonuclease-like"/>
    <property type="match status" value="1"/>
</dbReference>
<evidence type="ECO:0000313" key="2">
    <source>
        <dbReference type="EMBL" id="ETW95545.1"/>
    </source>
</evidence>
<dbReference type="InterPro" id="IPR011335">
    <property type="entry name" value="Restrct_endonuc-II-like"/>
</dbReference>
<feature type="domain" description="Putative restriction endonuclease" evidence="1">
    <location>
        <begin position="42"/>
        <end position="207"/>
    </location>
</feature>
<dbReference type="CDD" id="cd06260">
    <property type="entry name" value="DUF820-like"/>
    <property type="match status" value="1"/>
</dbReference>
<keyword evidence="3" id="KW-1185">Reference proteome</keyword>
<dbReference type="PANTHER" id="PTHR34107:SF1">
    <property type="entry name" value="SLL0198 PROTEIN"/>
    <property type="match status" value="1"/>
</dbReference>
<dbReference type="PANTHER" id="PTHR34107">
    <property type="entry name" value="SLL0198 PROTEIN-RELATED"/>
    <property type="match status" value="1"/>
</dbReference>
<protein>
    <recommendedName>
        <fullName evidence="1">Putative restriction endonuclease domain-containing protein</fullName>
    </recommendedName>
</protein>
<dbReference type="Proteomes" id="UP000019141">
    <property type="component" value="Unassembled WGS sequence"/>
</dbReference>
<proteinExistence type="predicted"/>
<dbReference type="EMBL" id="AZHW01000904">
    <property type="protein sequence ID" value="ETW95545.1"/>
    <property type="molecule type" value="Genomic_DNA"/>
</dbReference>
<dbReference type="HOGENOM" id="CLU_076312_3_2_7"/>
<accession>W4LCU5</accession>
<comment type="caution">
    <text evidence="2">The sequence shown here is derived from an EMBL/GenBank/DDBJ whole genome shotgun (WGS) entry which is preliminary data.</text>
</comment>
<organism evidence="2 3">
    <name type="scientific">Entotheonella factor</name>
    <dbReference type="NCBI Taxonomy" id="1429438"/>
    <lineage>
        <taxon>Bacteria</taxon>
        <taxon>Pseudomonadati</taxon>
        <taxon>Nitrospinota/Tectimicrobiota group</taxon>
        <taxon>Candidatus Tectimicrobiota</taxon>
        <taxon>Candidatus Entotheonellia</taxon>
        <taxon>Candidatus Entotheonellales</taxon>
        <taxon>Candidatus Entotheonellaceae</taxon>
        <taxon>Candidatus Entotheonella</taxon>
    </lineage>
</organism>
<gene>
    <name evidence="2" type="ORF">ETSY1_30200</name>
</gene>
<dbReference type="Gene3D" id="3.90.1570.10">
    <property type="entry name" value="tt1808, chain A"/>
    <property type="match status" value="1"/>
</dbReference>
<dbReference type="InterPro" id="IPR008538">
    <property type="entry name" value="Uma2"/>
</dbReference>
<dbReference type="AlphaFoldDB" id="W4LCU5"/>
<dbReference type="Pfam" id="PF05685">
    <property type="entry name" value="Uma2"/>
    <property type="match status" value="1"/>
</dbReference>